<dbReference type="SUPFAM" id="SSF47384">
    <property type="entry name" value="Homodimeric domain of signal transducing histidine kinase"/>
    <property type="match status" value="1"/>
</dbReference>
<evidence type="ECO:0000256" key="11">
    <source>
        <dbReference type="ARBA" id="ARBA00023012"/>
    </source>
</evidence>
<evidence type="ECO:0000256" key="1">
    <source>
        <dbReference type="ARBA" id="ARBA00000085"/>
    </source>
</evidence>
<dbReference type="PANTHER" id="PTHR42878">
    <property type="entry name" value="TWO-COMPONENT HISTIDINE KINASE"/>
    <property type="match status" value="1"/>
</dbReference>
<dbReference type="Gene3D" id="3.30.565.10">
    <property type="entry name" value="Histidine kinase-like ATPase, C-terminal domain"/>
    <property type="match status" value="1"/>
</dbReference>
<dbReference type="InterPro" id="IPR004358">
    <property type="entry name" value="Sig_transdc_His_kin-like_C"/>
</dbReference>
<dbReference type="Pfam" id="PF08448">
    <property type="entry name" value="PAS_4"/>
    <property type="match status" value="1"/>
</dbReference>
<keyword evidence="10" id="KW-1133">Transmembrane helix</keyword>
<feature type="domain" description="PAS" evidence="14">
    <location>
        <begin position="273"/>
        <end position="319"/>
    </location>
</feature>
<dbReference type="Pfam" id="PF00989">
    <property type="entry name" value="PAS"/>
    <property type="match status" value="1"/>
</dbReference>
<dbReference type="RefSeq" id="WP_267541663.1">
    <property type="nucleotide sequence ID" value="NZ_JAPNKA010000001.1"/>
</dbReference>
<keyword evidence="11" id="KW-0902">Two-component regulatory system</keyword>
<comment type="catalytic activity">
    <reaction evidence="1">
        <text>ATP + protein L-histidine = ADP + protein N-phospho-L-histidine.</text>
        <dbReference type="EC" id="2.7.13.3"/>
    </reaction>
</comment>
<protein>
    <recommendedName>
        <fullName evidence="3">histidine kinase</fullName>
        <ecNumber evidence="3">2.7.13.3</ecNumber>
    </recommendedName>
</protein>
<dbReference type="SUPFAM" id="SSF55781">
    <property type="entry name" value="GAF domain-like"/>
    <property type="match status" value="1"/>
</dbReference>
<evidence type="ECO:0000256" key="5">
    <source>
        <dbReference type="ARBA" id="ARBA00022679"/>
    </source>
</evidence>
<dbReference type="CDD" id="cd00130">
    <property type="entry name" value="PAS"/>
    <property type="match status" value="2"/>
</dbReference>
<dbReference type="Gene3D" id="3.30.450.20">
    <property type="entry name" value="PAS domain"/>
    <property type="match status" value="2"/>
</dbReference>
<dbReference type="InterPro" id="IPR035965">
    <property type="entry name" value="PAS-like_dom_sf"/>
</dbReference>
<dbReference type="InterPro" id="IPR013767">
    <property type="entry name" value="PAS_fold"/>
</dbReference>
<dbReference type="Gene3D" id="3.30.450.40">
    <property type="match status" value="1"/>
</dbReference>
<evidence type="ECO:0000313" key="17">
    <source>
        <dbReference type="Proteomes" id="UP001207654"/>
    </source>
</evidence>
<accession>A0ABT4AN64</accession>
<reference evidence="16 17" key="1">
    <citation type="submission" date="2022-11" db="EMBL/GenBank/DDBJ databases">
        <title>Minimal conservation of predation-associated metabolite biosynthetic gene clusters underscores biosynthetic potential of Myxococcota including descriptions for ten novel species: Archangium lansinium sp. nov., Myxococcus landrumus sp. nov., Nannocystis bai.</title>
        <authorList>
            <person name="Ahearne A."/>
            <person name="Stevens C."/>
            <person name="Phillips K."/>
        </authorList>
    </citation>
    <scope>NUCLEOTIDE SEQUENCE [LARGE SCALE GENOMIC DNA]</scope>
    <source>
        <strain evidence="16 17">MIWBW</strain>
    </source>
</reference>
<keyword evidence="17" id="KW-1185">Reference proteome</keyword>
<dbReference type="InterPro" id="IPR036097">
    <property type="entry name" value="HisK_dim/P_sf"/>
</dbReference>
<dbReference type="PROSITE" id="PS50112">
    <property type="entry name" value="PAS"/>
    <property type="match status" value="2"/>
</dbReference>
<keyword evidence="4" id="KW-0597">Phosphoprotein</keyword>
<keyword evidence="8" id="KW-0418">Kinase</keyword>
<evidence type="ECO:0000256" key="10">
    <source>
        <dbReference type="ARBA" id="ARBA00022989"/>
    </source>
</evidence>
<dbReference type="PROSITE" id="PS50113">
    <property type="entry name" value="PAC"/>
    <property type="match status" value="1"/>
</dbReference>
<evidence type="ECO:0000256" key="8">
    <source>
        <dbReference type="ARBA" id="ARBA00022777"/>
    </source>
</evidence>
<keyword evidence="6" id="KW-0812">Transmembrane</keyword>
<dbReference type="SUPFAM" id="SSF55874">
    <property type="entry name" value="ATPase domain of HSP90 chaperone/DNA topoisomerase II/histidine kinase"/>
    <property type="match status" value="1"/>
</dbReference>
<dbReference type="SMART" id="SM00086">
    <property type="entry name" value="PAC"/>
    <property type="match status" value="2"/>
</dbReference>
<comment type="subcellular location">
    <subcellularLocation>
        <location evidence="2">Membrane</location>
        <topology evidence="2">Multi-pass membrane protein</topology>
    </subcellularLocation>
</comment>
<dbReference type="Proteomes" id="UP001207654">
    <property type="component" value="Unassembled WGS sequence"/>
</dbReference>
<dbReference type="SMART" id="SM00387">
    <property type="entry name" value="HATPase_c"/>
    <property type="match status" value="1"/>
</dbReference>
<sequence length="801" mass="87638">MYTEASPATLADVLEARRVEIIHRWSERLGEGFVTGPPTKHALEHYIDAFLSEAMELLHSHSVADASQVHGESEAGRALGRMCFRIGSDVKALLHTYHMLRETLLDLVRESGVPVSLLESRALTDFIASSTAEAVAEYIQQRDDAHRLDQERLQALMDNAPVAIFAKDVDGRYIISNRYFQELVGHTREEILGQDDRLLVSPQQAITLRADDARALAGRSFRFEQTIKLPSGPRTFLTVKFPLPGSENMVPASGGISTDITDQKRTEAVLRETSQRLQAILETAADGILTTDACGTLLSVNPAVVRLFGYTSEELLGSNIGLLIPGAEEGEAQDSTPGRPCLGVLAGGGTQREVLGRRKDGSVFPMELQVSEYLLPQGRFFTGTVRDITERKRAEEMQALFVEAGMLLSQSLDLPTTLKSIVALVARRMADVSSVDLLGEDGRVQRLSVATRDPSWQAVAIRGMAYPPQLGSGSPLARALERGVALVVPEVSPTWMDAVAQSEGHRAFLEDLHAKSVICVPLVARGRKLGLLNFVWRHSRAATIATDLELARGMADRAAVAIDNARLYQQAQEAIRMREDVVAMVSHDLRNPLNAITLAATALLKRDDVSTRTAKAVSCIYAAADRASRMIRELLDFTQARVGGIPIQHKPMDIHEHVRRVVEEVQLAWPARRIDFQARGDGRGEWDEGRLAQVVTNLVGNALQHGLADEPVNVSIRGEEFDVVLEVHNGGKPISPKLLPSLFEPYRRGTEPRGGRGSLGLGLYISRQIILGHGGSIDVHSTAEDGTTFTVRLPRRHATPG</sequence>
<dbReference type="Gene3D" id="1.10.287.130">
    <property type="match status" value="1"/>
</dbReference>
<name>A0ABT4AN64_9BACT</name>
<gene>
    <name evidence="16" type="ORF">OV287_52655</name>
</gene>
<evidence type="ECO:0000256" key="6">
    <source>
        <dbReference type="ARBA" id="ARBA00022692"/>
    </source>
</evidence>
<evidence type="ECO:0000256" key="9">
    <source>
        <dbReference type="ARBA" id="ARBA00022840"/>
    </source>
</evidence>
<dbReference type="InterPro" id="IPR003594">
    <property type="entry name" value="HATPase_dom"/>
</dbReference>
<evidence type="ECO:0000259" key="14">
    <source>
        <dbReference type="PROSITE" id="PS50112"/>
    </source>
</evidence>
<keyword evidence="9" id="KW-0067">ATP-binding</keyword>
<dbReference type="CDD" id="cd00075">
    <property type="entry name" value="HATPase"/>
    <property type="match status" value="1"/>
</dbReference>
<dbReference type="PROSITE" id="PS50109">
    <property type="entry name" value="HIS_KIN"/>
    <property type="match status" value="1"/>
</dbReference>
<dbReference type="InterPro" id="IPR003018">
    <property type="entry name" value="GAF"/>
</dbReference>
<dbReference type="PRINTS" id="PR00344">
    <property type="entry name" value="BCTRLSENSOR"/>
</dbReference>
<evidence type="ECO:0000256" key="4">
    <source>
        <dbReference type="ARBA" id="ARBA00022553"/>
    </source>
</evidence>
<evidence type="ECO:0000256" key="3">
    <source>
        <dbReference type="ARBA" id="ARBA00012438"/>
    </source>
</evidence>
<dbReference type="InterPro" id="IPR001610">
    <property type="entry name" value="PAC"/>
</dbReference>
<comment type="caution">
    <text evidence="16">The sequence shown here is derived from an EMBL/GenBank/DDBJ whole genome shotgun (WGS) entry which is preliminary data.</text>
</comment>
<dbReference type="SUPFAM" id="SSF55785">
    <property type="entry name" value="PYP-like sensor domain (PAS domain)"/>
    <property type="match status" value="2"/>
</dbReference>
<dbReference type="SMART" id="SM00065">
    <property type="entry name" value="GAF"/>
    <property type="match status" value="1"/>
</dbReference>
<proteinExistence type="predicted"/>
<evidence type="ECO:0000256" key="7">
    <source>
        <dbReference type="ARBA" id="ARBA00022741"/>
    </source>
</evidence>
<dbReference type="PANTHER" id="PTHR42878:SF7">
    <property type="entry name" value="SENSOR HISTIDINE KINASE GLRK"/>
    <property type="match status" value="1"/>
</dbReference>
<evidence type="ECO:0000256" key="2">
    <source>
        <dbReference type="ARBA" id="ARBA00004141"/>
    </source>
</evidence>
<evidence type="ECO:0000259" key="13">
    <source>
        <dbReference type="PROSITE" id="PS50109"/>
    </source>
</evidence>
<dbReference type="InterPro" id="IPR013656">
    <property type="entry name" value="PAS_4"/>
</dbReference>
<dbReference type="InterPro" id="IPR000014">
    <property type="entry name" value="PAS"/>
</dbReference>
<dbReference type="InterPro" id="IPR036890">
    <property type="entry name" value="HATPase_C_sf"/>
</dbReference>
<dbReference type="InterPro" id="IPR050351">
    <property type="entry name" value="BphY/WalK/GraS-like"/>
</dbReference>
<dbReference type="Pfam" id="PF02518">
    <property type="entry name" value="HATPase_c"/>
    <property type="match status" value="1"/>
</dbReference>
<evidence type="ECO:0000313" key="16">
    <source>
        <dbReference type="EMBL" id="MCY1083120.1"/>
    </source>
</evidence>
<keyword evidence="7" id="KW-0547">Nucleotide-binding</keyword>
<dbReference type="InterPro" id="IPR029016">
    <property type="entry name" value="GAF-like_dom_sf"/>
</dbReference>
<dbReference type="InterPro" id="IPR000700">
    <property type="entry name" value="PAS-assoc_C"/>
</dbReference>
<dbReference type="EC" id="2.7.13.3" evidence="3"/>
<dbReference type="Pfam" id="PF13185">
    <property type="entry name" value="GAF_2"/>
    <property type="match status" value="1"/>
</dbReference>
<dbReference type="Pfam" id="PF00512">
    <property type="entry name" value="HisKA"/>
    <property type="match status" value="1"/>
</dbReference>
<feature type="domain" description="PAC" evidence="15">
    <location>
        <begin position="350"/>
        <end position="400"/>
    </location>
</feature>
<keyword evidence="5" id="KW-0808">Transferase</keyword>
<dbReference type="SMART" id="SM00091">
    <property type="entry name" value="PAS"/>
    <property type="match status" value="2"/>
</dbReference>
<dbReference type="InterPro" id="IPR003661">
    <property type="entry name" value="HisK_dim/P_dom"/>
</dbReference>
<dbReference type="EMBL" id="JAPNKA010000001">
    <property type="protein sequence ID" value="MCY1083120.1"/>
    <property type="molecule type" value="Genomic_DNA"/>
</dbReference>
<dbReference type="CDD" id="cd00082">
    <property type="entry name" value="HisKA"/>
    <property type="match status" value="1"/>
</dbReference>
<evidence type="ECO:0000259" key="15">
    <source>
        <dbReference type="PROSITE" id="PS50113"/>
    </source>
</evidence>
<dbReference type="NCBIfam" id="TIGR00229">
    <property type="entry name" value="sensory_box"/>
    <property type="match status" value="2"/>
</dbReference>
<dbReference type="InterPro" id="IPR005467">
    <property type="entry name" value="His_kinase_dom"/>
</dbReference>
<keyword evidence="12" id="KW-0472">Membrane</keyword>
<feature type="domain" description="PAS" evidence="14">
    <location>
        <begin position="149"/>
        <end position="219"/>
    </location>
</feature>
<organism evidence="16 17">
    <name type="scientific">Archangium lansingense</name>
    <dbReference type="NCBI Taxonomy" id="2995310"/>
    <lineage>
        <taxon>Bacteria</taxon>
        <taxon>Pseudomonadati</taxon>
        <taxon>Myxococcota</taxon>
        <taxon>Myxococcia</taxon>
        <taxon>Myxococcales</taxon>
        <taxon>Cystobacterineae</taxon>
        <taxon>Archangiaceae</taxon>
        <taxon>Archangium</taxon>
    </lineage>
</organism>
<dbReference type="SMART" id="SM00388">
    <property type="entry name" value="HisKA"/>
    <property type="match status" value="1"/>
</dbReference>
<feature type="domain" description="Histidine kinase" evidence="13">
    <location>
        <begin position="584"/>
        <end position="797"/>
    </location>
</feature>
<evidence type="ECO:0000256" key="12">
    <source>
        <dbReference type="ARBA" id="ARBA00023136"/>
    </source>
</evidence>